<comment type="caution">
    <text evidence="2">The sequence shown here is derived from an EMBL/GenBank/DDBJ whole genome shotgun (WGS) entry which is preliminary data.</text>
</comment>
<gene>
    <name evidence="2" type="ORF">A6A04_02105</name>
</gene>
<feature type="domain" description="LysM" evidence="1">
    <location>
        <begin position="258"/>
        <end position="307"/>
    </location>
</feature>
<dbReference type="InterPro" id="IPR036779">
    <property type="entry name" value="LysM_dom_sf"/>
</dbReference>
<proteinExistence type="predicted"/>
<evidence type="ECO:0000259" key="1">
    <source>
        <dbReference type="PROSITE" id="PS51782"/>
    </source>
</evidence>
<reference evidence="2 3" key="1">
    <citation type="submission" date="2016-04" db="EMBL/GenBank/DDBJ databases">
        <title>Draft genome sequence of freshwater magnetotactic bacteria Magnetospirillum marisnigri SP-1 and Magnetospirillum moscoviense BB-1.</title>
        <authorList>
            <person name="Koziaeva V."/>
            <person name="Dziuba M.V."/>
            <person name="Ivanov T.M."/>
            <person name="Kuznetsov B."/>
            <person name="Grouzdev D.S."/>
        </authorList>
    </citation>
    <scope>NUCLEOTIDE SEQUENCE [LARGE SCALE GENOMIC DNA]</scope>
    <source>
        <strain evidence="2 3">SP-1</strain>
    </source>
</reference>
<dbReference type="Pfam" id="PF01476">
    <property type="entry name" value="LysM"/>
    <property type="match status" value="1"/>
</dbReference>
<evidence type="ECO:0000313" key="2">
    <source>
        <dbReference type="EMBL" id="OAN50370.1"/>
    </source>
</evidence>
<sequence length="310" mass="32262">MIALIGLAVAAIALALSLMHEREDKSAANLPAPVPQAVPATGAMPAAPAPAREPSFDVVRIGTDGNSVIAGRAVPGAVVTIVDGGTELGKVTADQRGEWVFVPSGALPPGSRELRLIARNPDGTTTDSGDPVVLVVPEQGKGPALAIQTSKKGASRLLQGPAGTSGLISLDVVDHDDQGRLFVGGKAHAGAKIFLYLDNKLIGKADADGDGQWRVDSTKPAGHDRHLLRADLIGDKGKVLARVEVSWAPGEELSAGSVGIVVAPGNSLWRIARRLYGRGVAYTVIFEANRDRIKDPDLIYPGQVFSVPNR</sequence>
<dbReference type="AlphaFoldDB" id="A0A178MNL4"/>
<dbReference type="PROSITE" id="PS51782">
    <property type="entry name" value="LYSM"/>
    <property type="match status" value="1"/>
</dbReference>
<keyword evidence="3" id="KW-1185">Reference proteome</keyword>
<dbReference type="CDD" id="cd00118">
    <property type="entry name" value="LysM"/>
    <property type="match status" value="1"/>
</dbReference>
<dbReference type="EMBL" id="LWQT01000055">
    <property type="protein sequence ID" value="OAN50370.1"/>
    <property type="molecule type" value="Genomic_DNA"/>
</dbReference>
<dbReference type="SMART" id="SM00257">
    <property type="entry name" value="LysM"/>
    <property type="match status" value="1"/>
</dbReference>
<dbReference type="PANTHER" id="PTHR34700:SF4">
    <property type="entry name" value="PHAGE-LIKE ELEMENT PBSX PROTEIN XKDP"/>
    <property type="match status" value="1"/>
</dbReference>
<dbReference type="PANTHER" id="PTHR34700">
    <property type="entry name" value="POTASSIUM BINDING PROTEIN KBP"/>
    <property type="match status" value="1"/>
</dbReference>
<accession>A0A178MNL4</accession>
<dbReference type="Gene3D" id="3.30.420.430">
    <property type="match status" value="1"/>
</dbReference>
<dbReference type="InterPro" id="IPR052196">
    <property type="entry name" value="Bact_Kbp"/>
</dbReference>
<dbReference type="Gene3D" id="3.10.350.10">
    <property type="entry name" value="LysM domain"/>
    <property type="match status" value="1"/>
</dbReference>
<dbReference type="InterPro" id="IPR018392">
    <property type="entry name" value="LysM"/>
</dbReference>
<evidence type="ECO:0000313" key="3">
    <source>
        <dbReference type="Proteomes" id="UP000078428"/>
    </source>
</evidence>
<dbReference type="Proteomes" id="UP000078428">
    <property type="component" value="Unassembled WGS sequence"/>
</dbReference>
<organism evidence="2 3">
    <name type="scientific">Paramagnetospirillum marisnigri</name>
    <dbReference type="NCBI Taxonomy" id="1285242"/>
    <lineage>
        <taxon>Bacteria</taxon>
        <taxon>Pseudomonadati</taxon>
        <taxon>Pseudomonadota</taxon>
        <taxon>Alphaproteobacteria</taxon>
        <taxon>Rhodospirillales</taxon>
        <taxon>Magnetospirillaceae</taxon>
        <taxon>Paramagnetospirillum</taxon>
    </lineage>
</organism>
<name>A0A178MNL4_9PROT</name>
<protein>
    <recommendedName>
        <fullName evidence="1">LysM domain-containing protein</fullName>
    </recommendedName>
</protein>
<dbReference type="STRING" id="1285242.A6A04_02105"/>